<evidence type="ECO:0000256" key="1">
    <source>
        <dbReference type="SAM" id="MobiDB-lite"/>
    </source>
</evidence>
<sequence length="203" mass="22576">MSFITKYKKMRKSADREDSSLSDQLDEFYERFNRENTSNLVSHPCENEPPFLVTNQATKRALTRLNINKAAGPDKIKPQLLKTCSNQLALILTLSSVKQQEDKSKARRQEGGPTRGSTERMTFPVSAREHHEEGKAACSSVLWPVFSGMNVCVIANPRRPLKMALIEYPTEDAKRAGGGGRTSHGAVVCRIQDTRRQGATLAA</sequence>
<feature type="compositionally biased region" description="Basic and acidic residues" evidence="1">
    <location>
        <begin position="99"/>
        <end position="110"/>
    </location>
</feature>
<reference evidence="2 3" key="1">
    <citation type="journal article" date="2021" name="Elife">
        <title>Chloroplast acquisition without the gene transfer in kleptoplastic sea slugs, Plakobranchus ocellatus.</title>
        <authorList>
            <person name="Maeda T."/>
            <person name="Takahashi S."/>
            <person name="Yoshida T."/>
            <person name="Shimamura S."/>
            <person name="Takaki Y."/>
            <person name="Nagai Y."/>
            <person name="Toyoda A."/>
            <person name="Suzuki Y."/>
            <person name="Arimoto A."/>
            <person name="Ishii H."/>
            <person name="Satoh N."/>
            <person name="Nishiyama T."/>
            <person name="Hasebe M."/>
            <person name="Maruyama T."/>
            <person name="Minagawa J."/>
            <person name="Obokata J."/>
            <person name="Shigenobu S."/>
        </authorList>
    </citation>
    <scope>NUCLEOTIDE SEQUENCE [LARGE SCALE GENOMIC DNA]</scope>
</reference>
<organism evidence="2 3">
    <name type="scientific">Elysia marginata</name>
    <dbReference type="NCBI Taxonomy" id="1093978"/>
    <lineage>
        <taxon>Eukaryota</taxon>
        <taxon>Metazoa</taxon>
        <taxon>Spiralia</taxon>
        <taxon>Lophotrochozoa</taxon>
        <taxon>Mollusca</taxon>
        <taxon>Gastropoda</taxon>
        <taxon>Heterobranchia</taxon>
        <taxon>Euthyneura</taxon>
        <taxon>Panpulmonata</taxon>
        <taxon>Sacoglossa</taxon>
        <taxon>Placobranchoidea</taxon>
        <taxon>Plakobranchidae</taxon>
        <taxon>Elysia</taxon>
    </lineage>
</organism>
<proteinExistence type="predicted"/>
<feature type="region of interest" description="Disordered" evidence="1">
    <location>
        <begin position="99"/>
        <end position="120"/>
    </location>
</feature>
<comment type="caution">
    <text evidence="2">The sequence shown here is derived from an EMBL/GenBank/DDBJ whole genome shotgun (WGS) entry which is preliminary data.</text>
</comment>
<keyword evidence="3" id="KW-1185">Reference proteome</keyword>
<protein>
    <submittedName>
        <fullName evidence="2">Uncharacterized protein</fullName>
    </submittedName>
</protein>
<evidence type="ECO:0000313" key="3">
    <source>
        <dbReference type="Proteomes" id="UP000762676"/>
    </source>
</evidence>
<dbReference type="EMBL" id="BMAT01002734">
    <property type="protein sequence ID" value="GFS12690.1"/>
    <property type="molecule type" value="Genomic_DNA"/>
</dbReference>
<gene>
    <name evidence="2" type="ORF">ElyMa_001377900</name>
</gene>
<evidence type="ECO:0000313" key="2">
    <source>
        <dbReference type="EMBL" id="GFS12690.1"/>
    </source>
</evidence>
<name>A0AAV4IRE1_9GAST</name>
<feature type="compositionally biased region" description="Basic residues" evidence="1">
    <location>
        <begin position="1"/>
        <end position="11"/>
    </location>
</feature>
<dbReference type="Proteomes" id="UP000762676">
    <property type="component" value="Unassembled WGS sequence"/>
</dbReference>
<accession>A0AAV4IRE1</accession>
<dbReference type="AlphaFoldDB" id="A0AAV4IRE1"/>
<feature type="region of interest" description="Disordered" evidence="1">
    <location>
        <begin position="1"/>
        <end position="20"/>
    </location>
</feature>